<dbReference type="Proteomes" id="UP001178461">
    <property type="component" value="Chromosome 13"/>
</dbReference>
<reference evidence="2" key="1">
    <citation type="submission" date="2022-12" db="EMBL/GenBank/DDBJ databases">
        <authorList>
            <person name="Alioto T."/>
            <person name="Alioto T."/>
            <person name="Gomez Garrido J."/>
        </authorList>
    </citation>
    <scope>NUCLEOTIDE SEQUENCE</scope>
</reference>
<name>A0AA35PJB9_9SAUR</name>
<dbReference type="AlphaFoldDB" id="A0AA35PJB9"/>
<evidence type="ECO:0000313" key="2">
    <source>
        <dbReference type="EMBL" id="CAI5790239.1"/>
    </source>
</evidence>
<feature type="region of interest" description="Disordered" evidence="1">
    <location>
        <begin position="42"/>
        <end position="70"/>
    </location>
</feature>
<accession>A0AA35PJB9</accession>
<keyword evidence="3" id="KW-1185">Reference proteome</keyword>
<sequence>MVSISVLIAKHLCFNLCIPLWDTGGAGENKLGRTQGLSCKFHPGSSSKVNRERGRTSGPGVRTMKKRARK</sequence>
<proteinExistence type="predicted"/>
<protein>
    <submittedName>
        <fullName evidence="2">Uncharacterized protein</fullName>
    </submittedName>
</protein>
<evidence type="ECO:0000256" key="1">
    <source>
        <dbReference type="SAM" id="MobiDB-lite"/>
    </source>
</evidence>
<organism evidence="2 3">
    <name type="scientific">Podarcis lilfordi</name>
    <name type="common">Lilford's wall lizard</name>
    <dbReference type="NCBI Taxonomy" id="74358"/>
    <lineage>
        <taxon>Eukaryota</taxon>
        <taxon>Metazoa</taxon>
        <taxon>Chordata</taxon>
        <taxon>Craniata</taxon>
        <taxon>Vertebrata</taxon>
        <taxon>Euteleostomi</taxon>
        <taxon>Lepidosauria</taxon>
        <taxon>Squamata</taxon>
        <taxon>Bifurcata</taxon>
        <taxon>Unidentata</taxon>
        <taxon>Episquamata</taxon>
        <taxon>Laterata</taxon>
        <taxon>Lacertibaenia</taxon>
        <taxon>Lacertidae</taxon>
        <taxon>Podarcis</taxon>
    </lineage>
</organism>
<evidence type="ECO:0000313" key="3">
    <source>
        <dbReference type="Proteomes" id="UP001178461"/>
    </source>
</evidence>
<dbReference type="EMBL" id="OX395138">
    <property type="protein sequence ID" value="CAI5790239.1"/>
    <property type="molecule type" value="Genomic_DNA"/>
</dbReference>
<gene>
    <name evidence="2" type="ORF">PODLI_1B032555</name>
</gene>